<proteinExistence type="inferred from homology"/>
<dbReference type="Pfam" id="PF04183">
    <property type="entry name" value="IucA_IucC"/>
    <property type="match status" value="1"/>
</dbReference>
<evidence type="ECO:0000256" key="2">
    <source>
        <dbReference type="ARBA" id="ARBA00007832"/>
    </source>
</evidence>
<gene>
    <name evidence="6" type="ORF">ACFQGD_04870</name>
</gene>
<evidence type="ECO:0000256" key="3">
    <source>
        <dbReference type="SAM" id="MobiDB-lite"/>
    </source>
</evidence>
<dbReference type="InterPro" id="IPR022770">
    <property type="entry name" value="IucA/IucC-like_C"/>
</dbReference>
<dbReference type="RefSeq" id="WP_345395509.1">
    <property type="nucleotide sequence ID" value="NZ_BAABLA010000024.1"/>
</dbReference>
<evidence type="ECO:0000313" key="6">
    <source>
        <dbReference type="EMBL" id="MFC6866469.1"/>
    </source>
</evidence>
<evidence type="ECO:0000313" key="7">
    <source>
        <dbReference type="Proteomes" id="UP001596337"/>
    </source>
</evidence>
<feature type="region of interest" description="Disordered" evidence="3">
    <location>
        <begin position="1"/>
        <end position="23"/>
    </location>
</feature>
<accession>A0ABW2BV90</accession>
<feature type="compositionally biased region" description="Basic and acidic residues" evidence="3">
    <location>
        <begin position="1"/>
        <end position="12"/>
    </location>
</feature>
<evidence type="ECO:0000259" key="4">
    <source>
        <dbReference type="Pfam" id="PF04183"/>
    </source>
</evidence>
<dbReference type="Proteomes" id="UP001596337">
    <property type="component" value="Unassembled WGS sequence"/>
</dbReference>
<evidence type="ECO:0000259" key="5">
    <source>
        <dbReference type="Pfam" id="PF06276"/>
    </source>
</evidence>
<name>A0ABW2BV90_9PSEU</name>
<dbReference type="Gene3D" id="1.10.510.40">
    <property type="match status" value="1"/>
</dbReference>
<protein>
    <submittedName>
        <fullName evidence="6">IucA/IucC family protein</fullName>
    </submittedName>
</protein>
<organism evidence="6 7">
    <name type="scientific">Haloechinothrix salitolerans</name>
    <dbReference type="NCBI Taxonomy" id="926830"/>
    <lineage>
        <taxon>Bacteria</taxon>
        <taxon>Bacillati</taxon>
        <taxon>Actinomycetota</taxon>
        <taxon>Actinomycetes</taxon>
        <taxon>Pseudonocardiales</taxon>
        <taxon>Pseudonocardiaceae</taxon>
        <taxon>Haloechinothrix</taxon>
    </lineage>
</organism>
<comment type="pathway">
    <text evidence="1">Siderophore biosynthesis.</text>
</comment>
<dbReference type="PANTHER" id="PTHR34384:SF5">
    <property type="entry name" value="L-2,3-DIAMINOPROPANOATE--CITRATE LIGASE"/>
    <property type="match status" value="1"/>
</dbReference>
<evidence type="ECO:0000256" key="1">
    <source>
        <dbReference type="ARBA" id="ARBA00004924"/>
    </source>
</evidence>
<dbReference type="InterPro" id="IPR037455">
    <property type="entry name" value="LucA/IucC-like"/>
</dbReference>
<keyword evidence="7" id="KW-1185">Reference proteome</keyword>
<dbReference type="EMBL" id="JBHSXX010000001">
    <property type="protein sequence ID" value="MFC6866469.1"/>
    <property type="molecule type" value="Genomic_DNA"/>
</dbReference>
<sequence>MTQRSRPVDVPRDPITGPNEPAYAATDSAYGVARHAARQRLLNAYLRESGRNPSETGDGLARVPLSGERAIVVPLRHRSEFGHHVYGDDAWLERPGAAREPLTHREVVALLLDEVATFAANTWGEAGDHGALARQIDGSIAATARYLAESAADDHAGVATDPTRQAEQSVRFGHPFHPTPKSIDGFGDDLPRYAPELGARFRLRWLAVRADVLLERRVAAGAWVPPAVVRRTPSGYESLPMHPWQAEYLVRQPRMAELLADGILIMLGELGGIGYPTSSVRTVCDPAFPTSWKLPLHVRITNFVRTNPVEHLRRAADASDLIARLAPSWRHERFGVLLETGYRGVDPAVVGDDLAADIAVLFREYPFTDGRYTPRVVAGLLEARGDGAPAIVDEVRRSGGSQSEWLRRYLRVVLLPLLDVFERDGVSFEAHVQNSLLHTDGGWPVRFWVRDMEGTSVSADRCSSVADTSPLCYSDAEAWLRLRYHAITNHLGHLIGVLGRHGHGERPLWMTAREVLLDEGGALANELVTSPMLPAKANLISRFANRGERPLYVDVPNPMCR</sequence>
<comment type="similarity">
    <text evidence="2">Belongs to the IucA/IucC family.</text>
</comment>
<dbReference type="Pfam" id="PF06276">
    <property type="entry name" value="FhuF"/>
    <property type="match status" value="1"/>
</dbReference>
<comment type="caution">
    <text evidence="6">The sequence shown here is derived from an EMBL/GenBank/DDBJ whole genome shotgun (WGS) entry which is preliminary data.</text>
</comment>
<dbReference type="InterPro" id="IPR007310">
    <property type="entry name" value="Aerobactin_biosyn_IucA/IucC_N"/>
</dbReference>
<feature type="domain" description="Aerobactin siderophore biosynthesis IucA/IucC N-terminal" evidence="4">
    <location>
        <begin position="164"/>
        <end position="381"/>
    </location>
</feature>
<feature type="domain" description="Aerobactin siderophore biosynthesis IucA/IucC-like C-terminal" evidence="5">
    <location>
        <begin position="403"/>
        <end position="549"/>
    </location>
</feature>
<reference evidence="7" key="1">
    <citation type="journal article" date="2019" name="Int. J. Syst. Evol. Microbiol.">
        <title>The Global Catalogue of Microorganisms (GCM) 10K type strain sequencing project: providing services to taxonomists for standard genome sequencing and annotation.</title>
        <authorList>
            <consortium name="The Broad Institute Genomics Platform"/>
            <consortium name="The Broad Institute Genome Sequencing Center for Infectious Disease"/>
            <person name="Wu L."/>
            <person name="Ma J."/>
        </authorList>
    </citation>
    <scope>NUCLEOTIDE SEQUENCE [LARGE SCALE GENOMIC DNA]</scope>
    <source>
        <strain evidence="7">KCTC 32255</strain>
    </source>
</reference>
<dbReference type="PANTHER" id="PTHR34384">
    <property type="entry name" value="L-2,3-DIAMINOPROPANOATE--CITRATE LIGASE"/>
    <property type="match status" value="1"/>
</dbReference>